<dbReference type="Proteomes" id="UP000321234">
    <property type="component" value="Unassembled WGS sequence"/>
</dbReference>
<evidence type="ECO:0000256" key="1">
    <source>
        <dbReference type="SAM" id="Phobius"/>
    </source>
</evidence>
<feature type="transmembrane region" description="Helical" evidence="1">
    <location>
        <begin position="81"/>
        <end position="104"/>
    </location>
</feature>
<comment type="caution">
    <text evidence="2">The sequence shown here is derived from an EMBL/GenBank/DDBJ whole genome shotgun (WGS) entry which is preliminary data.</text>
</comment>
<sequence>MTRPAERDDLLLEHLLARDEPRAQAPRRDLAAMISMIVSLSGLAAAIFLGAVRSQLAEFYRPLGVSLEDVQLAAPYGGASFWSLGVFLGLLALFAAFASLGVVVRRSRPGRWAAVEVRRSRRASWLA</sequence>
<keyword evidence="1" id="KW-0472">Membrane</keyword>
<feature type="transmembrane region" description="Helical" evidence="1">
    <location>
        <begin position="30"/>
        <end position="52"/>
    </location>
</feature>
<evidence type="ECO:0000313" key="3">
    <source>
        <dbReference type="Proteomes" id="UP000321234"/>
    </source>
</evidence>
<protein>
    <submittedName>
        <fullName evidence="2">Uncharacterized protein</fullName>
    </submittedName>
</protein>
<accession>A0A5C8ZHC1</accession>
<dbReference type="EMBL" id="VKAC01000005">
    <property type="protein sequence ID" value="TXR56306.1"/>
    <property type="molecule type" value="Genomic_DNA"/>
</dbReference>
<dbReference type="AlphaFoldDB" id="A0A5C8ZHC1"/>
<evidence type="ECO:0000313" key="2">
    <source>
        <dbReference type="EMBL" id="TXR56306.1"/>
    </source>
</evidence>
<dbReference type="RefSeq" id="WP_147926099.1">
    <property type="nucleotide sequence ID" value="NZ_VKAC01000005.1"/>
</dbReference>
<gene>
    <name evidence="2" type="ORF">FMM08_09305</name>
</gene>
<keyword evidence="3" id="KW-1185">Reference proteome</keyword>
<keyword evidence="1" id="KW-0812">Transmembrane</keyword>
<reference evidence="2 3" key="1">
    <citation type="submission" date="2019-07" db="EMBL/GenBank/DDBJ databases">
        <title>Quadrisphaera sp. strain DD2A genome sequencing and assembly.</title>
        <authorList>
            <person name="Kim I."/>
        </authorList>
    </citation>
    <scope>NUCLEOTIDE SEQUENCE [LARGE SCALE GENOMIC DNA]</scope>
    <source>
        <strain evidence="2 3">DD2A</strain>
    </source>
</reference>
<organism evidence="2 3">
    <name type="scientific">Quadrisphaera setariae</name>
    <dbReference type="NCBI Taxonomy" id="2593304"/>
    <lineage>
        <taxon>Bacteria</taxon>
        <taxon>Bacillati</taxon>
        <taxon>Actinomycetota</taxon>
        <taxon>Actinomycetes</taxon>
        <taxon>Kineosporiales</taxon>
        <taxon>Kineosporiaceae</taxon>
        <taxon>Quadrisphaera</taxon>
    </lineage>
</organism>
<proteinExistence type="predicted"/>
<keyword evidence="1" id="KW-1133">Transmembrane helix</keyword>
<name>A0A5C8ZHC1_9ACTN</name>